<feature type="coiled-coil region" evidence="3">
    <location>
        <begin position="167"/>
        <end position="194"/>
    </location>
</feature>
<organism evidence="6 7">
    <name type="scientific">Metabacillus mangrovi</name>
    <dbReference type="NCBI Taxonomy" id="1491830"/>
    <lineage>
        <taxon>Bacteria</taxon>
        <taxon>Bacillati</taxon>
        <taxon>Bacillota</taxon>
        <taxon>Bacilli</taxon>
        <taxon>Bacillales</taxon>
        <taxon>Bacillaceae</taxon>
        <taxon>Metabacillus</taxon>
    </lineage>
</organism>
<dbReference type="GO" id="GO:0016020">
    <property type="term" value="C:membrane"/>
    <property type="evidence" value="ECO:0007669"/>
    <property type="project" value="InterPro"/>
</dbReference>
<accession>A0A7X2S6J4</accession>
<evidence type="ECO:0000313" key="7">
    <source>
        <dbReference type="Proteomes" id="UP000434639"/>
    </source>
</evidence>
<keyword evidence="3" id="KW-0175">Coiled coil</keyword>
<feature type="transmembrane region" description="Helical" evidence="4">
    <location>
        <begin position="140"/>
        <end position="158"/>
    </location>
</feature>
<feature type="coiled-coil region" evidence="3">
    <location>
        <begin position="405"/>
        <end position="432"/>
    </location>
</feature>
<keyword evidence="7" id="KW-1185">Reference proteome</keyword>
<reference evidence="6 7" key="1">
    <citation type="journal article" date="2017" name="Int. J. Syst. Evol. Microbiol.">
        <title>Bacillus mangrovi sp. nov., isolated from a sediment sample from a mangrove forest.</title>
        <authorList>
            <person name="Gupta V."/>
            <person name="Singh P.K."/>
            <person name="Korpole S."/>
            <person name="Tanuku N.R.S."/>
            <person name="Pinnaka A.K."/>
        </authorList>
    </citation>
    <scope>NUCLEOTIDE SEQUENCE [LARGE SCALE GENOMIC DNA]</scope>
    <source>
        <strain evidence="6 7">KCTC 33872</strain>
    </source>
</reference>
<dbReference type="PANTHER" id="PTHR32089">
    <property type="entry name" value="METHYL-ACCEPTING CHEMOTAXIS PROTEIN MCPB"/>
    <property type="match status" value="1"/>
</dbReference>
<keyword evidence="4" id="KW-0812">Transmembrane</keyword>
<feature type="transmembrane region" description="Helical" evidence="4">
    <location>
        <begin position="38"/>
        <end position="59"/>
    </location>
</feature>
<protein>
    <recommendedName>
        <fullName evidence="5">Methyl-accepting transducer domain-containing protein</fullName>
    </recommendedName>
</protein>
<gene>
    <name evidence="6" type="ORF">GKZ89_13075</name>
</gene>
<keyword evidence="1 2" id="KW-0807">Transducer</keyword>
<dbReference type="Proteomes" id="UP000434639">
    <property type="component" value="Unassembled WGS sequence"/>
</dbReference>
<feature type="transmembrane region" description="Helical" evidence="4">
    <location>
        <begin position="14"/>
        <end position="32"/>
    </location>
</feature>
<dbReference type="EMBL" id="WMIB01000013">
    <property type="protein sequence ID" value="MTH54337.1"/>
    <property type="molecule type" value="Genomic_DNA"/>
</dbReference>
<keyword evidence="4" id="KW-0472">Membrane</keyword>
<comment type="caution">
    <text evidence="6">The sequence shown here is derived from an EMBL/GenBank/DDBJ whole genome shotgun (WGS) entry which is preliminary data.</text>
</comment>
<dbReference type="OrthoDB" id="2166737at2"/>
<sequence length="489" mass="53079">MEHSKMHMQKRNKLMMYIIWGSLLLGLAAYWITGASTAFMLTLGGFGLAVGTVFTFLVVKKWLVNQMSYLAIVSIAVLGAVMMKMEPTIVSYFMAYYLIAISTLFHNYRHVIAAGLFGLAMTNYFYFIHGETMFPGVKGIEAVNLNSFMVLIIGALILQSIMGEKMRTAAESSLKKAEEESRNNERLLAQLQLAFGELTKNTSHLKTDSSTLEEISEGLTGAFKEIAAGAEDQAASTAKIDQSLKLIGSYTENARNASAEMRESFEETKGSVEEIHLQINTLSAEMGKASDMIQIAADSIQELQGETKDVESIVKSITHLSEQTNLLALNAGIEAARAGEHGKGFSVVAKEIRMLAENSKKSAGGIHDILDRIKDKTNQTSGEMLKGHDAFSSSLSVASSVQSGMNQILERVHEASESSAELEQQLMDLSRNTALVIEEAASVSAVTDQTSAVIEEVLTSTEEQNTRISSMAASISGLEQTAASLVNHQ</sequence>
<keyword evidence="4" id="KW-1133">Transmembrane helix</keyword>
<dbReference type="PANTHER" id="PTHR32089:SF112">
    <property type="entry name" value="LYSOZYME-LIKE PROTEIN-RELATED"/>
    <property type="match status" value="1"/>
</dbReference>
<evidence type="ECO:0000256" key="1">
    <source>
        <dbReference type="ARBA" id="ARBA00023224"/>
    </source>
</evidence>
<dbReference type="Pfam" id="PF00015">
    <property type="entry name" value="MCPsignal"/>
    <property type="match status" value="1"/>
</dbReference>
<dbReference type="RefSeq" id="WP_155112851.1">
    <property type="nucleotide sequence ID" value="NZ_WMIB01000013.1"/>
</dbReference>
<dbReference type="PROSITE" id="PS50111">
    <property type="entry name" value="CHEMOTAXIS_TRANSDUC_2"/>
    <property type="match status" value="1"/>
</dbReference>
<name>A0A7X2S6J4_9BACI</name>
<feature type="transmembrane region" description="Helical" evidence="4">
    <location>
        <begin position="111"/>
        <end position="128"/>
    </location>
</feature>
<evidence type="ECO:0000313" key="6">
    <source>
        <dbReference type="EMBL" id="MTH54337.1"/>
    </source>
</evidence>
<feature type="transmembrane region" description="Helical" evidence="4">
    <location>
        <begin position="66"/>
        <end position="83"/>
    </location>
</feature>
<dbReference type="InterPro" id="IPR004089">
    <property type="entry name" value="MCPsignal_dom"/>
</dbReference>
<dbReference type="Gene3D" id="1.10.287.950">
    <property type="entry name" value="Methyl-accepting chemotaxis protein"/>
    <property type="match status" value="1"/>
</dbReference>
<dbReference type="GO" id="GO:0007165">
    <property type="term" value="P:signal transduction"/>
    <property type="evidence" value="ECO:0007669"/>
    <property type="project" value="UniProtKB-KW"/>
</dbReference>
<evidence type="ECO:0000256" key="2">
    <source>
        <dbReference type="PROSITE-ProRule" id="PRU00284"/>
    </source>
</evidence>
<dbReference type="SUPFAM" id="SSF58104">
    <property type="entry name" value="Methyl-accepting chemotaxis protein (MCP) signaling domain"/>
    <property type="match status" value="1"/>
</dbReference>
<evidence type="ECO:0000256" key="3">
    <source>
        <dbReference type="SAM" id="Coils"/>
    </source>
</evidence>
<dbReference type="AlphaFoldDB" id="A0A7X2S6J4"/>
<evidence type="ECO:0000259" key="5">
    <source>
        <dbReference type="PROSITE" id="PS50111"/>
    </source>
</evidence>
<proteinExistence type="predicted"/>
<evidence type="ECO:0000256" key="4">
    <source>
        <dbReference type="SAM" id="Phobius"/>
    </source>
</evidence>
<dbReference type="SMART" id="SM00283">
    <property type="entry name" value="MA"/>
    <property type="match status" value="1"/>
</dbReference>
<feature type="domain" description="Methyl-accepting transducer" evidence="5">
    <location>
        <begin position="208"/>
        <end position="465"/>
    </location>
</feature>